<evidence type="ECO:0000313" key="2">
    <source>
        <dbReference type="EMBL" id="MBK9982103.1"/>
    </source>
</evidence>
<feature type="transmembrane region" description="Helical" evidence="1">
    <location>
        <begin position="45"/>
        <end position="63"/>
    </location>
</feature>
<name>A0A9D7SUA0_9BACT</name>
<protein>
    <submittedName>
        <fullName evidence="2">DoxX family protein</fullName>
    </submittedName>
</protein>
<keyword evidence="1" id="KW-0812">Transmembrane</keyword>
<keyword evidence="1" id="KW-1133">Transmembrane helix</keyword>
<dbReference type="AlphaFoldDB" id="A0A9D7SUA0"/>
<proteinExistence type="predicted"/>
<comment type="caution">
    <text evidence="2">The sequence shown here is derived from an EMBL/GenBank/DDBJ whole genome shotgun (WGS) entry which is preliminary data.</text>
</comment>
<feature type="transmembrane region" description="Helical" evidence="1">
    <location>
        <begin position="7"/>
        <end position="25"/>
    </location>
</feature>
<evidence type="ECO:0000313" key="3">
    <source>
        <dbReference type="Proteomes" id="UP000808337"/>
    </source>
</evidence>
<evidence type="ECO:0000256" key="1">
    <source>
        <dbReference type="SAM" id="Phobius"/>
    </source>
</evidence>
<dbReference type="Proteomes" id="UP000808337">
    <property type="component" value="Unassembled WGS sequence"/>
</dbReference>
<gene>
    <name evidence="2" type="ORF">IPP15_06700</name>
</gene>
<sequence>MKKYFTFVFFLKLVVAVILLQTLFFKFTGATESKYIFETVGMEPWGRIGSGIVELIAAILILMPRTSWIGAILALGTVSGAIFFHLTKLGIVVMDDGGLLFILACVVFLFSLIILWIDRQNVPVLNKLFST</sequence>
<feature type="transmembrane region" description="Helical" evidence="1">
    <location>
        <begin position="98"/>
        <end position="117"/>
    </location>
</feature>
<reference evidence="2 3" key="1">
    <citation type="submission" date="2020-10" db="EMBL/GenBank/DDBJ databases">
        <title>Connecting structure to function with the recovery of over 1000 high-quality activated sludge metagenome-assembled genomes encoding full-length rRNA genes using long-read sequencing.</title>
        <authorList>
            <person name="Singleton C.M."/>
            <person name="Petriglieri F."/>
            <person name="Kristensen J.M."/>
            <person name="Kirkegaard R.H."/>
            <person name="Michaelsen T.Y."/>
            <person name="Andersen M.H."/>
            <person name="Karst S.M."/>
            <person name="Dueholm M.S."/>
            <person name="Nielsen P.H."/>
            <person name="Albertsen M."/>
        </authorList>
    </citation>
    <scope>NUCLEOTIDE SEQUENCE [LARGE SCALE GENOMIC DNA]</scope>
    <source>
        <strain evidence="2">Ribe_18-Q3-R11-54_MAXAC.273</strain>
    </source>
</reference>
<keyword evidence="1" id="KW-0472">Membrane</keyword>
<dbReference type="EMBL" id="JADKGY010000001">
    <property type="protein sequence ID" value="MBK9982103.1"/>
    <property type="molecule type" value="Genomic_DNA"/>
</dbReference>
<accession>A0A9D7SUA0</accession>
<feature type="transmembrane region" description="Helical" evidence="1">
    <location>
        <begin position="68"/>
        <end position="86"/>
    </location>
</feature>
<organism evidence="2 3">
    <name type="scientific">Candidatus Opimibacter skivensis</name>
    <dbReference type="NCBI Taxonomy" id="2982028"/>
    <lineage>
        <taxon>Bacteria</taxon>
        <taxon>Pseudomonadati</taxon>
        <taxon>Bacteroidota</taxon>
        <taxon>Saprospiria</taxon>
        <taxon>Saprospirales</taxon>
        <taxon>Saprospiraceae</taxon>
        <taxon>Candidatus Opimibacter</taxon>
    </lineage>
</organism>